<dbReference type="GO" id="GO:0005634">
    <property type="term" value="C:nucleus"/>
    <property type="evidence" value="ECO:0007669"/>
    <property type="project" value="TreeGrafter"/>
</dbReference>
<evidence type="ECO:0000313" key="7">
    <source>
        <dbReference type="EMBL" id="CCA76073.1"/>
    </source>
</evidence>
<evidence type="ECO:0000313" key="8">
    <source>
        <dbReference type="Proteomes" id="UP000007148"/>
    </source>
</evidence>
<dbReference type="PROSITE" id="PS51886">
    <property type="entry name" value="TLDC"/>
    <property type="match status" value="1"/>
</dbReference>
<dbReference type="InParanoid" id="G4TXN0"/>
<keyword evidence="8" id="KW-1185">Reference proteome</keyword>
<dbReference type="HOGENOM" id="CLU_029204_1_1_1"/>
<dbReference type="OrthoDB" id="26679at2759"/>
<dbReference type="Pfam" id="PF07534">
    <property type="entry name" value="TLD"/>
    <property type="match status" value="1"/>
</dbReference>
<evidence type="ECO:0000259" key="6">
    <source>
        <dbReference type="PROSITE" id="PS51886"/>
    </source>
</evidence>
<dbReference type="EMBL" id="CAFZ01000599">
    <property type="protein sequence ID" value="CCA76073.1"/>
    <property type="molecule type" value="Genomic_DNA"/>
</dbReference>
<dbReference type="SMART" id="SM00584">
    <property type="entry name" value="TLDc"/>
    <property type="match status" value="1"/>
</dbReference>
<protein>
    <recommendedName>
        <fullName evidence="4">Oxidation resistance protein 1</fullName>
    </recommendedName>
</protein>
<feature type="compositionally biased region" description="Polar residues" evidence="5">
    <location>
        <begin position="151"/>
        <end position="182"/>
    </location>
</feature>
<comment type="caution">
    <text evidence="7">The sequence shown here is derived from an EMBL/GenBank/DDBJ whole genome shotgun (WGS) entry which is preliminary data.</text>
</comment>
<feature type="domain" description="TLDc" evidence="6">
    <location>
        <begin position="482"/>
        <end position="688"/>
    </location>
</feature>
<gene>
    <name evidence="7" type="ORF">PIIN_10073</name>
</gene>
<evidence type="ECO:0000256" key="3">
    <source>
        <dbReference type="ARBA" id="ARBA00023128"/>
    </source>
</evidence>
<evidence type="ECO:0000256" key="5">
    <source>
        <dbReference type="SAM" id="MobiDB-lite"/>
    </source>
</evidence>
<organism evidence="7 8">
    <name type="scientific">Serendipita indica (strain DSM 11827)</name>
    <name type="common">Root endophyte fungus</name>
    <name type="synonym">Piriformospora indica</name>
    <dbReference type="NCBI Taxonomy" id="1109443"/>
    <lineage>
        <taxon>Eukaryota</taxon>
        <taxon>Fungi</taxon>
        <taxon>Dikarya</taxon>
        <taxon>Basidiomycota</taxon>
        <taxon>Agaricomycotina</taxon>
        <taxon>Agaricomycetes</taxon>
        <taxon>Sebacinales</taxon>
        <taxon>Serendipitaceae</taxon>
        <taxon>Serendipita</taxon>
    </lineage>
</organism>
<comment type="subcellular location">
    <subcellularLocation>
        <location evidence="1">Mitochondrion</location>
    </subcellularLocation>
</comment>
<dbReference type="eggNOG" id="KOG2372">
    <property type="taxonomic scope" value="Eukaryota"/>
</dbReference>
<dbReference type="PANTHER" id="PTHR23354">
    <property type="entry name" value="NUCLEOLAR PROTEIN 7/ESTROGEN RECEPTOR COACTIVATOR-RELATED"/>
    <property type="match status" value="1"/>
</dbReference>
<dbReference type="GO" id="GO:0006979">
    <property type="term" value="P:response to oxidative stress"/>
    <property type="evidence" value="ECO:0007669"/>
    <property type="project" value="TreeGrafter"/>
</dbReference>
<reference evidence="7 8" key="1">
    <citation type="journal article" date="2011" name="PLoS Pathog.">
        <title>Endophytic Life Strategies Decoded by Genome and Transcriptome Analyses of the Mutualistic Root Symbiont Piriformospora indica.</title>
        <authorList>
            <person name="Zuccaro A."/>
            <person name="Lahrmann U."/>
            <person name="Guldener U."/>
            <person name="Langen G."/>
            <person name="Pfiffi S."/>
            <person name="Biedenkopf D."/>
            <person name="Wong P."/>
            <person name="Samans B."/>
            <person name="Grimm C."/>
            <person name="Basiewicz M."/>
            <person name="Murat C."/>
            <person name="Martin F."/>
            <person name="Kogel K.H."/>
        </authorList>
    </citation>
    <scope>NUCLEOTIDE SEQUENCE [LARGE SCALE GENOMIC DNA]</scope>
    <source>
        <strain evidence="7 8">DSM 11827</strain>
    </source>
</reference>
<feature type="compositionally biased region" description="Basic and acidic residues" evidence="5">
    <location>
        <begin position="277"/>
        <end position="288"/>
    </location>
</feature>
<evidence type="ECO:0000256" key="4">
    <source>
        <dbReference type="ARBA" id="ARBA00040604"/>
    </source>
</evidence>
<dbReference type="AlphaFoldDB" id="G4TXN0"/>
<dbReference type="GO" id="GO:0005739">
    <property type="term" value="C:mitochondrion"/>
    <property type="evidence" value="ECO:0007669"/>
    <property type="project" value="UniProtKB-SubCell"/>
</dbReference>
<keyword evidence="3" id="KW-0496">Mitochondrion</keyword>
<comment type="similarity">
    <text evidence="2">Belongs to the OXR1 family.</text>
</comment>
<sequence length="690" mass="73623">MYDPFLDSFNESQTLQPPMAPRRSPSPALLDKQLDEHAVNSPPPTTTTSTNISPGVNELFDPLSAASHSIQPSQVPQAVASSPAAQADRSKRRPTLLAISTPSNPPPMISSDPLADLLGQNDPNDPPSRPKPPRRFSTTPLFQPHLPSHANKPNATTVSPYTSQPPSTVRPTNHGRTISTGSDDFGTFVAVPASSDPLSSSTPLSTIPSASTLSFNETAPLKPTPIRNDFTIAAQQRHEENASRILGEFARSESTNGDFLGWLDDLESTGGSQQQVKEQEKHLKREEGPPSPPATPTEGPPPKMKTPRRHVASPEQATPSSDSNGVGSYFAGTIPRRITSFLTSNVVPAVQAGGLTQVPNAPDEGLEESGDPRAIFALPTSSSVARLSSIPHSNFPGSNPPSAKAIPDDFVQHKTPFASTKYLPPSGAPGYGGESGWDTGGFAADWEESERPFAIAAAKAGPQILKLPRILNLVGRKEETAGVLTHALGDVLRLRLPALSRLCTTWTLLYSLDQHGISLHTFYHLSSVSASSLNKVSGGRKGALLIIRDSLDGVFGAWVAEGIRLNHTGEGHFGGGDSFLWRTKSHIPDPAAEKPEDPSPIVDFYQWTARNDYVAFCDPTFMSIGGGDDGKTGLFISSSLLEGSSARCITFNNDILCAEETDEAAVEMRIEGRTAKFEIIGLEVWGLVAS</sequence>
<feature type="compositionally biased region" description="Pro residues" evidence="5">
    <location>
        <begin position="289"/>
        <end position="304"/>
    </location>
</feature>
<accession>G4TXN0</accession>
<evidence type="ECO:0000256" key="2">
    <source>
        <dbReference type="ARBA" id="ARBA00009540"/>
    </source>
</evidence>
<proteinExistence type="inferred from homology"/>
<dbReference type="PANTHER" id="PTHR23354:SF62">
    <property type="entry name" value="MUSTARD, ISOFORM V"/>
    <property type="match status" value="1"/>
</dbReference>
<dbReference type="InterPro" id="IPR006571">
    <property type="entry name" value="TLDc_dom"/>
</dbReference>
<feature type="compositionally biased region" description="Polar residues" evidence="5">
    <location>
        <begin position="315"/>
        <end position="326"/>
    </location>
</feature>
<evidence type="ECO:0000256" key="1">
    <source>
        <dbReference type="ARBA" id="ARBA00004173"/>
    </source>
</evidence>
<feature type="region of interest" description="Disordered" evidence="5">
    <location>
        <begin position="1"/>
        <end position="184"/>
    </location>
</feature>
<feature type="compositionally biased region" description="Low complexity" evidence="5">
    <location>
        <begin position="71"/>
        <end position="87"/>
    </location>
</feature>
<feature type="region of interest" description="Disordered" evidence="5">
    <location>
        <begin position="261"/>
        <end position="328"/>
    </location>
</feature>
<name>G4TXN0_SERID</name>
<dbReference type="Proteomes" id="UP000007148">
    <property type="component" value="Unassembled WGS sequence"/>
</dbReference>